<gene>
    <name evidence="1" type="ORF">GCK32_004296</name>
</gene>
<name>A0AAN8FXD2_TRICO</name>
<accession>A0AAN8FXD2</accession>
<dbReference type="AlphaFoldDB" id="A0AAN8FXD2"/>
<proteinExistence type="predicted"/>
<sequence>MLMFHEGLFGVCPLHYNKGEKIVIPQMIENYWIYRSSSEPFSMSLNQLVVEYLGEKSTFPTPVFLRIS</sequence>
<reference evidence="1 2" key="1">
    <citation type="submission" date="2019-10" db="EMBL/GenBank/DDBJ databases">
        <title>Assembly and Annotation for the nematode Trichostrongylus colubriformis.</title>
        <authorList>
            <person name="Martin J."/>
        </authorList>
    </citation>
    <scope>NUCLEOTIDE SEQUENCE [LARGE SCALE GENOMIC DNA]</scope>
    <source>
        <strain evidence="1">G859</strain>
        <tissue evidence="1">Whole worm</tissue>
    </source>
</reference>
<dbReference type="Proteomes" id="UP001331761">
    <property type="component" value="Unassembled WGS sequence"/>
</dbReference>
<dbReference type="EMBL" id="WIXE01001144">
    <property type="protein sequence ID" value="KAK5985957.1"/>
    <property type="molecule type" value="Genomic_DNA"/>
</dbReference>
<keyword evidence="2" id="KW-1185">Reference proteome</keyword>
<evidence type="ECO:0000313" key="2">
    <source>
        <dbReference type="Proteomes" id="UP001331761"/>
    </source>
</evidence>
<comment type="caution">
    <text evidence="1">The sequence shown here is derived from an EMBL/GenBank/DDBJ whole genome shotgun (WGS) entry which is preliminary data.</text>
</comment>
<organism evidence="1 2">
    <name type="scientific">Trichostrongylus colubriformis</name>
    <name type="common">Black scour worm</name>
    <dbReference type="NCBI Taxonomy" id="6319"/>
    <lineage>
        <taxon>Eukaryota</taxon>
        <taxon>Metazoa</taxon>
        <taxon>Ecdysozoa</taxon>
        <taxon>Nematoda</taxon>
        <taxon>Chromadorea</taxon>
        <taxon>Rhabditida</taxon>
        <taxon>Rhabditina</taxon>
        <taxon>Rhabditomorpha</taxon>
        <taxon>Strongyloidea</taxon>
        <taxon>Trichostrongylidae</taxon>
        <taxon>Trichostrongylus</taxon>
    </lineage>
</organism>
<evidence type="ECO:0000313" key="1">
    <source>
        <dbReference type="EMBL" id="KAK5985957.1"/>
    </source>
</evidence>
<protein>
    <submittedName>
        <fullName evidence="1">Uncharacterized protein</fullName>
    </submittedName>
</protein>